<dbReference type="Proteomes" id="UP000198992">
    <property type="component" value="Unassembled WGS sequence"/>
</dbReference>
<evidence type="ECO:0000313" key="1">
    <source>
        <dbReference type="EMBL" id="SEB98922.1"/>
    </source>
</evidence>
<name>A0A1H4NW91_9BRAD</name>
<dbReference type="RefSeq" id="WP_092114333.1">
    <property type="nucleotide sequence ID" value="NZ_FNTH01000001.1"/>
</dbReference>
<dbReference type="OrthoDB" id="8213325at2"/>
<sequence length="219" mass="24380">MLSTIVRAVAATTTSLTTRDRVKSDLKITGTAEDAYIDEAIARVSALICSYLKVPMADDGSRTLASEDLVQTFRFRHHDHHRESLVLARKPVTAVAYVKINDVEIDQDDYELIGRSGILYRLRFGHPSHWPCRGKVEVRSTAGWLLPNDTGQSTLPSDIEGVAVDLIKAAREARTRDPMVKSVAVVDVDQVDYWVGNIGQGPFPPDIEAKLEAYRYRSL</sequence>
<accession>A0A1H4NW91</accession>
<reference evidence="1 2" key="1">
    <citation type="submission" date="2016-10" db="EMBL/GenBank/DDBJ databases">
        <authorList>
            <person name="de Groot N.N."/>
        </authorList>
    </citation>
    <scope>NUCLEOTIDE SEQUENCE [LARGE SCALE GENOMIC DNA]</scope>
    <source>
        <strain evidence="1 2">MT12</strain>
    </source>
</reference>
<dbReference type="EMBL" id="FNTH01000001">
    <property type="protein sequence ID" value="SEB98922.1"/>
    <property type="molecule type" value="Genomic_DNA"/>
</dbReference>
<evidence type="ECO:0000313" key="2">
    <source>
        <dbReference type="Proteomes" id="UP000198992"/>
    </source>
</evidence>
<gene>
    <name evidence="1" type="ORF">SAMN05444164_0736</name>
</gene>
<protein>
    <recommendedName>
        <fullName evidence="3">Phage gp6-like head-tail connector protein</fullName>
    </recommendedName>
</protein>
<organism evidence="1 2">
    <name type="scientific">Bradyrhizobium erythrophlei</name>
    <dbReference type="NCBI Taxonomy" id="1437360"/>
    <lineage>
        <taxon>Bacteria</taxon>
        <taxon>Pseudomonadati</taxon>
        <taxon>Pseudomonadota</taxon>
        <taxon>Alphaproteobacteria</taxon>
        <taxon>Hyphomicrobiales</taxon>
        <taxon>Nitrobacteraceae</taxon>
        <taxon>Bradyrhizobium</taxon>
    </lineage>
</organism>
<dbReference type="AlphaFoldDB" id="A0A1H4NW91"/>
<evidence type="ECO:0008006" key="3">
    <source>
        <dbReference type="Google" id="ProtNLM"/>
    </source>
</evidence>
<proteinExistence type="predicted"/>